<sequence length="50" mass="5331">MSTYAVTVRTQTDRFDFFEVAASSGDVIDAAIERFGVCGVTAKLKGAPQC</sequence>
<keyword evidence="2" id="KW-1185">Reference proteome</keyword>
<organism evidence="1 2">
    <name type="scientific">Duganella phyllosphaerae</name>
    <dbReference type="NCBI Taxonomy" id="762836"/>
    <lineage>
        <taxon>Bacteria</taxon>
        <taxon>Pseudomonadati</taxon>
        <taxon>Pseudomonadota</taxon>
        <taxon>Betaproteobacteria</taxon>
        <taxon>Burkholderiales</taxon>
        <taxon>Oxalobacteraceae</taxon>
        <taxon>Telluria group</taxon>
        <taxon>Duganella</taxon>
    </lineage>
</organism>
<comment type="caution">
    <text evidence="1">The sequence shown here is derived from an EMBL/GenBank/DDBJ whole genome shotgun (WGS) entry which is preliminary data.</text>
</comment>
<dbReference type="PATRIC" id="fig|762836.4.peg.3057"/>
<accession>A0A1E7WJ83</accession>
<proteinExistence type="predicted"/>
<reference evidence="2" key="1">
    <citation type="journal article" date="2016" name="Front. Microbiol.">
        <title>Molecular Keys to the Janthinobacterium and Duganella spp. Interaction with the Plant Pathogen Fusarium graminearum.</title>
        <authorList>
            <person name="Haack F.S."/>
            <person name="Poehlein A."/>
            <person name="Kroger C."/>
            <person name="Voigt C.A."/>
            <person name="Piepenbring M."/>
            <person name="Bode H.B."/>
            <person name="Daniel R."/>
            <person name="Schafer W."/>
            <person name="Streit W.R."/>
        </authorList>
    </citation>
    <scope>NUCLEOTIDE SEQUENCE [LARGE SCALE GENOMIC DNA]</scope>
    <source>
        <strain evidence="2">T54</strain>
    </source>
</reference>
<name>A0A1E7WJ83_9BURK</name>
<gene>
    <name evidence="1" type="ORF">DUPY_29660</name>
</gene>
<protein>
    <submittedName>
        <fullName evidence="1">Uncharacterized protein</fullName>
    </submittedName>
</protein>
<dbReference type="EMBL" id="LROM01000090">
    <property type="protein sequence ID" value="OEZ98786.1"/>
    <property type="molecule type" value="Genomic_DNA"/>
</dbReference>
<dbReference type="RefSeq" id="WP_167359068.1">
    <property type="nucleotide sequence ID" value="NZ_LROM01000090.1"/>
</dbReference>
<dbReference type="AlphaFoldDB" id="A0A1E7WJ83"/>
<evidence type="ECO:0000313" key="2">
    <source>
        <dbReference type="Proteomes" id="UP000175989"/>
    </source>
</evidence>
<dbReference type="Proteomes" id="UP000175989">
    <property type="component" value="Unassembled WGS sequence"/>
</dbReference>
<evidence type="ECO:0000313" key="1">
    <source>
        <dbReference type="EMBL" id="OEZ98786.1"/>
    </source>
</evidence>